<keyword evidence="3" id="KW-1185">Reference proteome</keyword>
<feature type="compositionally biased region" description="Polar residues" evidence="1">
    <location>
        <begin position="169"/>
        <end position="179"/>
    </location>
</feature>
<sequence length="198" mass="22221">MLTTFFCRGPVKGYIDVLEGRLYELESALLQALPLVSDDQLNQVTASIPPIPNRQHFRNRFSQQSSSDFTTPPPFEVVFHQPQQESHPRHHQQPSSRIILPAGSDLSSSPVWSNSEYLRQVMCDSPHHRQQHHQHHPPPLELAPFHQDPWLSLPALNLAGDPIAHHQDQSPVISAQSQGFDGEGGRGGNAQFDLLPDF</sequence>
<accession>A0A0D2G4Z4</accession>
<dbReference type="AlphaFoldDB" id="A0A0D2G4Z4"/>
<protein>
    <submittedName>
        <fullName evidence="2">Uncharacterized protein</fullName>
    </submittedName>
</protein>
<dbReference type="GeneID" id="25310016"/>
<dbReference type="VEuPathDB" id="FungiDB:Z517_10526"/>
<dbReference type="RefSeq" id="XP_013279591.1">
    <property type="nucleotide sequence ID" value="XM_013424137.1"/>
</dbReference>
<feature type="region of interest" description="Disordered" evidence="1">
    <location>
        <begin position="168"/>
        <end position="188"/>
    </location>
</feature>
<proteinExistence type="predicted"/>
<gene>
    <name evidence="2" type="ORF">Z517_10526</name>
</gene>
<name>A0A0D2G4Z4_9EURO</name>
<reference evidence="2 3" key="1">
    <citation type="submission" date="2015-01" db="EMBL/GenBank/DDBJ databases">
        <title>The Genome Sequence of Fonsecaea pedrosoi CBS 271.37.</title>
        <authorList>
            <consortium name="The Broad Institute Genomics Platform"/>
            <person name="Cuomo C."/>
            <person name="de Hoog S."/>
            <person name="Gorbushina A."/>
            <person name="Stielow B."/>
            <person name="Teixiera M."/>
            <person name="Abouelleil A."/>
            <person name="Chapman S.B."/>
            <person name="Priest M."/>
            <person name="Young S.K."/>
            <person name="Wortman J."/>
            <person name="Nusbaum C."/>
            <person name="Birren B."/>
        </authorList>
    </citation>
    <scope>NUCLEOTIDE SEQUENCE [LARGE SCALE GENOMIC DNA]</scope>
    <source>
        <strain evidence="2 3">CBS 271.37</strain>
    </source>
</reference>
<dbReference type="EMBL" id="KN846975">
    <property type="protein sequence ID" value="KIW75783.1"/>
    <property type="molecule type" value="Genomic_DNA"/>
</dbReference>
<evidence type="ECO:0000313" key="3">
    <source>
        <dbReference type="Proteomes" id="UP000053029"/>
    </source>
</evidence>
<dbReference type="OrthoDB" id="4145876at2759"/>
<dbReference type="Proteomes" id="UP000053029">
    <property type="component" value="Unassembled WGS sequence"/>
</dbReference>
<organism evidence="2 3">
    <name type="scientific">Fonsecaea pedrosoi CBS 271.37</name>
    <dbReference type="NCBI Taxonomy" id="1442368"/>
    <lineage>
        <taxon>Eukaryota</taxon>
        <taxon>Fungi</taxon>
        <taxon>Dikarya</taxon>
        <taxon>Ascomycota</taxon>
        <taxon>Pezizomycotina</taxon>
        <taxon>Eurotiomycetes</taxon>
        <taxon>Chaetothyriomycetidae</taxon>
        <taxon>Chaetothyriales</taxon>
        <taxon>Herpotrichiellaceae</taxon>
        <taxon>Fonsecaea</taxon>
    </lineage>
</organism>
<dbReference type="HOGENOM" id="CLU_1250558_0_0_1"/>
<evidence type="ECO:0000256" key="1">
    <source>
        <dbReference type="SAM" id="MobiDB-lite"/>
    </source>
</evidence>
<evidence type="ECO:0000313" key="2">
    <source>
        <dbReference type="EMBL" id="KIW75783.1"/>
    </source>
</evidence>